<organism evidence="1 2">
    <name type="scientific">Macaca fascicularis</name>
    <name type="common">Crab-eating macaque</name>
    <name type="synonym">Cynomolgus monkey</name>
    <dbReference type="NCBI Taxonomy" id="9541"/>
    <lineage>
        <taxon>Eukaryota</taxon>
        <taxon>Metazoa</taxon>
        <taxon>Chordata</taxon>
        <taxon>Craniata</taxon>
        <taxon>Vertebrata</taxon>
        <taxon>Euteleostomi</taxon>
        <taxon>Mammalia</taxon>
        <taxon>Eutheria</taxon>
        <taxon>Euarchontoglires</taxon>
        <taxon>Primates</taxon>
        <taxon>Haplorrhini</taxon>
        <taxon>Catarrhini</taxon>
        <taxon>Cercopithecidae</taxon>
        <taxon>Cercopithecinae</taxon>
        <taxon>Macaca</taxon>
    </lineage>
</organism>
<name>A0A7N9CKR9_MACFA</name>
<reference evidence="1 2" key="1">
    <citation type="submission" date="2013-03" db="EMBL/GenBank/DDBJ databases">
        <authorList>
            <person name="Warren W."/>
            <person name="Wilson R.K."/>
        </authorList>
    </citation>
    <scope>NUCLEOTIDE SEQUENCE</scope>
</reference>
<dbReference type="GeneTree" id="ENSGT00910000147472"/>
<protein>
    <submittedName>
        <fullName evidence="1">Uncharacterized protein</fullName>
    </submittedName>
</protein>
<dbReference type="Ensembl" id="ENSMFAT00000091006.1">
    <property type="protein sequence ID" value="ENSMFAP00000049390.1"/>
    <property type="gene ID" value="ENSMFAG00000048515.1"/>
</dbReference>
<accession>A0A7N9CKR9</accession>
<evidence type="ECO:0000313" key="1">
    <source>
        <dbReference type="Ensembl" id="ENSMFAP00000049390.1"/>
    </source>
</evidence>
<proteinExistence type="predicted"/>
<reference evidence="1" key="2">
    <citation type="submission" date="2025-08" db="UniProtKB">
        <authorList>
            <consortium name="Ensembl"/>
        </authorList>
    </citation>
    <scope>IDENTIFICATION</scope>
</reference>
<sequence>MAEGRRSKSHLTWMAADKERACANKFLFLKPSDLMRPIHYHENNMGKTCTRDSIISHQVPPITHGNYANYKMRFGWGHRAKPYQLVKRRFELPPPLLLLVPLLG</sequence>
<evidence type="ECO:0000313" key="2">
    <source>
        <dbReference type="Proteomes" id="UP000233100"/>
    </source>
</evidence>
<reference evidence="1" key="3">
    <citation type="submission" date="2025-09" db="UniProtKB">
        <authorList>
            <consortium name="Ensembl"/>
        </authorList>
    </citation>
    <scope>IDENTIFICATION</scope>
</reference>
<dbReference type="Proteomes" id="UP000233100">
    <property type="component" value="Chromosome 8"/>
</dbReference>
<dbReference type="AlphaFoldDB" id="A0A7N9CKR9"/>
<keyword evidence="2" id="KW-1185">Reference proteome</keyword>